<dbReference type="GO" id="GO:0016460">
    <property type="term" value="C:myosin II complex"/>
    <property type="evidence" value="ECO:0007669"/>
    <property type="project" value="TreeGrafter"/>
</dbReference>
<reference evidence="4 5" key="1">
    <citation type="submission" date="2020-08" db="EMBL/GenBank/DDBJ databases">
        <authorList>
            <person name="Hejnol A."/>
        </authorList>
    </citation>
    <scope>NUCLEOTIDE SEQUENCE [LARGE SCALE GENOMIC DNA]</scope>
</reference>
<dbReference type="FunFam" id="1.10.238.10:FF:000178">
    <property type="entry name" value="Calmodulin-2 A"/>
    <property type="match status" value="1"/>
</dbReference>
<sequence>MTASDIQNRILEIGERIRNTYNHAFARLKLAFKSDQFNNDYSTIKVLPGFLHGLYPFLSLGCNTNSLIAISSAMTNPSTSLTFASLFDEETAQKIHGFKEAFSLYDKDGDGAISSKELVTVMRSLGLNPTENDILEIIAEFDLDGSGQIELPEFINMMLKYTQMDDENEIREIFRVFDRNGDGYISAEELRHTVINMGSNMTESEVEEMFETADINGDGRISFSEFVRMLLSS</sequence>
<proteinExistence type="predicted"/>
<evidence type="ECO:0000256" key="2">
    <source>
        <dbReference type="ARBA" id="ARBA00022837"/>
    </source>
</evidence>
<feature type="domain" description="EF-hand" evidence="3">
    <location>
        <begin position="201"/>
        <end position="233"/>
    </location>
</feature>
<protein>
    <submittedName>
        <fullName evidence="4">DgyrCDS6122</fullName>
    </submittedName>
</protein>
<dbReference type="OrthoDB" id="26525at2759"/>
<keyword evidence="1" id="KW-0677">Repeat</keyword>
<accession>A0A7I8VRW3</accession>
<dbReference type="GO" id="GO:0005509">
    <property type="term" value="F:calcium ion binding"/>
    <property type="evidence" value="ECO:0007669"/>
    <property type="project" value="InterPro"/>
</dbReference>
<dbReference type="InterPro" id="IPR011992">
    <property type="entry name" value="EF-hand-dom_pair"/>
</dbReference>
<dbReference type="InterPro" id="IPR018247">
    <property type="entry name" value="EF_Hand_1_Ca_BS"/>
</dbReference>
<dbReference type="AlphaFoldDB" id="A0A7I8VRW3"/>
<feature type="domain" description="EF-hand" evidence="3">
    <location>
        <begin position="93"/>
        <end position="128"/>
    </location>
</feature>
<dbReference type="PROSITE" id="PS50222">
    <property type="entry name" value="EF_HAND_2"/>
    <property type="match status" value="4"/>
</dbReference>
<gene>
    <name evidence="4" type="ORF">DGYR_LOCUS5872</name>
</gene>
<dbReference type="SMART" id="SM00054">
    <property type="entry name" value="EFh"/>
    <property type="match status" value="4"/>
</dbReference>
<evidence type="ECO:0000256" key="1">
    <source>
        <dbReference type="ARBA" id="ARBA00022737"/>
    </source>
</evidence>
<dbReference type="PANTHER" id="PTHR23048">
    <property type="entry name" value="MYOSIN LIGHT CHAIN 1, 3"/>
    <property type="match status" value="1"/>
</dbReference>
<dbReference type="SUPFAM" id="SSF47473">
    <property type="entry name" value="EF-hand"/>
    <property type="match status" value="1"/>
</dbReference>
<dbReference type="PANTHER" id="PTHR23048:SF0">
    <property type="entry name" value="CALMODULIN LIKE 3"/>
    <property type="match status" value="1"/>
</dbReference>
<dbReference type="EMBL" id="CAJFCJ010000007">
    <property type="protein sequence ID" value="CAD5117337.1"/>
    <property type="molecule type" value="Genomic_DNA"/>
</dbReference>
<feature type="domain" description="EF-hand" evidence="3">
    <location>
        <begin position="129"/>
        <end position="164"/>
    </location>
</feature>
<dbReference type="CDD" id="cd00051">
    <property type="entry name" value="EFh"/>
    <property type="match status" value="2"/>
</dbReference>
<dbReference type="Gene3D" id="1.10.238.10">
    <property type="entry name" value="EF-hand"/>
    <property type="match status" value="2"/>
</dbReference>
<comment type="caution">
    <text evidence="4">The sequence shown here is derived from an EMBL/GenBank/DDBJ whole genome shotgun (WGS) entry which is preliminary data.</text>
</comment>
<name>A0A7I8VRW3_9ANNE</name>
<organism evidence="4 5">
    <name type="scientific">Dimorphilus gyrociliatus</name>
    <dbReference type="NCBI Taxonomy" id="2664684"/>
    <lineage>
        <taxon>Eukaryota</taxon>
        <taxon>Metazoa</taxon>
        <taxon>Spiralia</taxon>
        <taxon>Lophotrochozoa</taxon>
        <taxon>Annelida</taxon>
        <taxon>Polychaeta</taxon>
        <taxon>Polychaeta incertae sedis</taxon>
        <taxon>Dinophilidae</taxon>
        <taxon>Dimorphilus</taxon>
    </lineage>
</organism>
<evidence type="ECO:0000259" key="3">
    <source>
        <dbReference type="PROSITE" id="PS50222"/>
    </source>
</evidence>
<dbReference type="InterPro" id="IPR002048">
    <property type="entry name" value="EF_hand_dom"/>
</dbReference>
<keyword evidence="5" id="KW-1185">Reference proteome</keyword>
<evidence type="ECO:0000313" key="4">
    <source>
        <dbReference type="EMBL" id="CAD5117337.1"/>
    </source>
</evidence>
<feature type="domain" description="EF-hand" evidence="3">
    <location>
        <begin position="165"/>
        <end position="200"/>
    </location>
</feature>
<dbReference type="InterPro" id="IPR050230">
    <property type="entry name" value="CALM/Myosin/TropC-like"/>
</dbReference>
<dbReference type="Pfam" id="PF13499">
    <property type="entry name" value="EF-hand_7"/>
    <property type="match status" value="2"/>
</dbReference>
<evidence type="ECO:0000313" key="5">
    <source>
        <dbReference type="Proteomes" id="UP000549394"/>
    </source>
</evidence>
<keyword evidence="2" id="KW-0106">Calcium</keyword>
<dbReference type="PROSITE" id="PS00018">
    <property type="entry name" value="EF_HAND_1"/>
    <property type="match status" value="4"/>
</dbReference>
<dbReference type="Proteomes" id="UP000549394">
    <property type="component" value="Unassembled WGS sequence"/>
</dbReference>